<dbReference type="Proteomes" id="UP000186456">
    <property type="component" value="Unassembled WGS sequence"/>
</dbReference>
<accession>A0A1H0ND84</accession>
<gene>
    <name evidence="1" type="ORF">SAMN04487788_1285</name>
</gene>
<dbReference type="EMBL" id="FNJN01000003">
    <property type="protein sequence ID" value="SDO90647.1"/>
    <property type="molecule type" value="Genomic_DNA"/>
</dbReference>
<sequence length="90" mass="10097">MRSSPFVSTLTIMTRRDADRPPLRERVRDAGGWYQYLNTRLIRVAGPASVGPYENTPEPVRTERPCPLCGHAMSEHAVDRSGPKPLLHCP</sequence>
<proteinExistence type="predicted"/>
<reference evidence="1 2" key="1">
    <citation type="submission" date="2016-10" db="EMBL/GenBank/DDBJ databases">
        <authorList>
            <person name="de Groot N.N."/>
        </authorList>
    </citation>
    <scope>NUCLEOTIDE SEQUENCE [LARGE SCALE GENOMIC DNA]</scope>
    <source>
        <strain evidence="1 2">StLB037</strain>
    </source>
</reference>
<organism evidence="1 2">
    <name type="scientific">Microbacterium testaceum (strain StLB037)</name>
    <dbReference type="NCBI Taxonomy" id="979556"/>
    <lineage>
        <taxon>Bacteria</taxon>
        <taxon>Bacillati</taxon>
        <taxon>Actinomycetota</taxon>
        <taxon>Actinomycetes</taxon>
        <taxon>Micrococcales</taxon>
        <taxon>Microbacteriaceae</taxon>
        <taxon>Microbacterium</taxon>
    </lineage>
</organism>
<evidence type="ECO:0000313" key="1">
    <source>
        <dbReference type="EMBL" id="SDO90647.1"/>
    </source>
</evidence>
<dbReference type="AlphaFoldDB" id="A0A1H0ND84"/>
<name>A0A1H0ND84_MICTS</name>
<protein>
    <recommendedName>
        <fullName evidence="3">Type IV secretion protein Rhs</fullName>
    </recommendedName>
</protein>
<evidence type="ECO:0008006" key="3">
    <source>
        <dbReference type="Google" id="ProtNLM"/>
    </source>
</evidence>
<evidence type="ECO:0000313" key="2">
    <source>
        <dbReference type="Proteomes" id="UP000186456"/>
    </source>
</evidence>